<evidence type="ECO:0000313" key="4">
    <source>
        <dbReference type="Proteomes" id="UP000502699"/>
    </source>
</evidence>
<dbReference type="Pfam" id="PF04851">
    <property type="entry name" value="ResIII"/>
    <property type="match status" value="1"/>
</dbReference>
<evidence type="ECO:0000256" key="1">
    <source>
        <dbReference type="SAM" id="MobiDB-lite"/>
    </source>
</evidence>
<dbReference type="GO" id="GO:0003677">
    <property type="term" value="F:DNA binding"/>
    <property type="evidence" value="ECO:0007669"/>
    <property type="project" value="InterPro"/>
</dbReference>
<keyword evidence="3" id="KW-0547">Nucleotide-binding</keyword>
<dbReference type="KEGG" id="cjap:GWK36_04290"/>
<dbReference type="NCBIfam" id="NF046055">
    <property type="entry name" value="restr_BPTD_3080"/>
    <property type="match status" value="1"/>
</dbReference>
<keyword evidence="3" id="KW-0067">ATP-binding</keyword>
<feature type="region of interest" description="Disordered" evidence="1">
    <location>
        <begin position="500"/>
        <end position="521"/>
    </location>
</feature>
<dbReference type="Gene3D" id="3.40.50.300">
    <property type="entry name" value="P-loop containing nucleotide triphosphate hydrolases"/>
    <property type="match status" value="2"/>
</dbReference>
<dbReference type="Proteomes" id="UP000502699">
    <property type="component" value="Chromosome"/>
</dbReference>
<dbReference type="GO" id="GO:0016787">
    <property type="term" value="F:hydrolase activity"/>
    <property type="evidence" value="ECO:0007669"/>
    <property type="project" value="InterPro"/>
</dbReference>
<reference evidence="4" key="1">
    <citation type="submission" date="2020-01" db="EMBL/GenBank/DDBJ databases">
        <title>Caldichromatium gen. nov., sp. nov., a thermophilic purple sulfur bacterium member of the family Chromatiaceae isolated from Nakabusa hot spring, Japan.</title>
        <authorList>
            <person name="Saini M.K."/>
            <person name="Hanada S."/>
            <person name="Tank M."/>
        </authorList>
    </citation>
    <scope>NUCLEOTIDE SEQUENCE [LARGE SCALE GENOMIC DNA]</scope>
    <source>
        <strain evidence="4">No.7</strain>
    </source>
</reference>
<evidence type="ECO:0000313" key="3">
    <source>
        <dbReference type="EMBL" id="QIK37333.1"/>
    </source>
</evidence>
<dbReference type="InterPro" id="IPR050742">
    <property type="entry name" value="Helicase_Restrict-Modif_Enz"/>
</dbReference>
<keyword evidence="4" id="KW-1185">Reference proteome</keyword>
<evidence type="ECO:0000259" key="2">
    <source>
        <dbReference type="Pfam" id="PF04851"/>
    </source>
</evidence>
<dbReference type="InterPro" id="IPR027417">
    <property type="entry name" value="P-loop_NTPase"/>
</dbReference>
<feature type="compositionally biased region" description="Acidic residues" evidence="1">
    <location>
        <begin position="502"/>
        <end position="512"/>
    </location>
</feature>
<feature type="domain" description="Helicase/UvrB N-terminal" evidence="2">
    <location>
        <begin position="109"/>
        <end position="281"/>
    </location>
</feature>
<dbReference type="AlphaFoldDB" id="A0A6G7VB82"/>
<dbReference type="GO" id="GO:0005524">
    <property type="term" value="F:ATP binding"/>
    <property type="evidence" value="ECO:0007669"/>
    <property type="project" value="InterPro"/>
</dbReference>
<dbReference type="REBASE" id="383206">
    <property type="entry name" value="Cba7ORF4270P"/>
</dbReference>
<proteinExistence type="predicted"/>
<dbReference type="GO" id="GO:0004386">
    <property type="term" value="F:helicase activity"/>
    <property type="evidence" value="ECO:0007669"/>
    <property type="project" value="UniProtKB-KW"/>
</dbReference>
<dbReference type="SUPFAM" id="SSF52540">
    <property type="entry name" value="P-loop containing nucleoside triphosphate hydrolases"/>
    <property type="match status" value="1"/>
</dbReference>
<dbReference type="RefSeq" id="WP_210756857.1">
    <property type="nucleotide sequence ID" value="NZ_CP048029.1"/>
</dbReference>
<keyword evidence="3" id="KW-0347">Helicase</keyword>
<organism evidence="3 4">
    <name type="scientific">Caldichromatium japonicum</name>
    <dbReference type="NCBI Taxonomy" id="2699430"/>
    <lineage>
        <taxon>Bacteria</taxon>
        <taxon>Pseudomonadati</taxon>
        <taxon>Pseudomonadota</taxon>
        <taxon>Gammaproteobacteria</taxon>
        <taxon>Chromatiales</taxon>
        <taxon>Chromatiaceae</taxon>
        <taxon>Caldichromatium</taxon>
    </lineage>
</organism>
<dbReference type="EMBL" id="CP048029">
    <property type="protein sequence ID" value="QIK37333.1"/>
    <property type="molecule type" value="Genomic_DNA"/>
</dbReference>
<dbReference type="PANTHER" id="PTHR47396">
    <property type="entry name" value="TYPE I RESTRICTION ENZYME ECOKI R PROTEIN"/>
    <property type="match status" value="1"/>
</dbReference>
<sequence length="953" mass="109020">MGKTTIDRLIINSPYEEPRYHWRYDRESRTFDLADGRRPAGYVVTSGESRAFDDPGIFVEIPLVNQIRPRVKPWREAGYPGVSAITKRLLEHWRDPEEFDARRFFFCQLEAVETLIWLTEAPPAERVGIEIPGDGGDFVRQCCKMATGTGKTIVMAMVIAWHILNKVTNPQDVRFSKNVLVIAPGLTVKKRLEVLYPSAEGNYYEAFDIVPSALLDKLRQGKVLVRNWHALAWESEERLKKRKSVDKRGPKSDEAYTREVLGEMANAHNLLVINDEAHHAWRVNPEARDKYLRQRDLKDSAEEATVWIGGLDRLQRARGLLRCYDFTATPFAPSGGRSGEETLFGWIVSDFGLNDAIESGLVKTPRVVIRDDTVPDARTYKSRLYHIYNDPDVKDDLNRRAEPHEPLPDLVLNAYYLLGYDWRETLKAWQVAGLPTPPVMITVANRTETAARVKHAFDTKRIHIDELCDPQRILHIDSKVLEEAEAKEEFLVSSGQFSVADESSDNLSDDTDDSKLKTQNSKLTKAEQSELLRRTVDTVGKVGQPGEKIQNVISVGMLSEGWDARTVTHIMGLRAFTSQLLCEQVVGRGLRRTSYEVNPQTRLFEPEYVNIFGVPFTFLPHESTESGPPPPPTPKTLVQVDPAKAAYEIRWPNVVRIEHIFQPILVVDWSHLTPLELDAAQTAQVAELAPILEGKPDVTKIERIELEKLAREFRTQRIIFETARDVFDQMKHTWKGSREVLLAQLIRIVEQFIRSDRITITPPLFYQDELRRRLIITLNMSRVVQHVLDAVHQENTERLEPVFDRDHPIRSTGDVRTWYTGKPCERTRKSHINVCVYDSTWEASDAFALDDSDAVVAWVKNDHLGFEIAYFYQGVVRKYRPDFLVRLANGDMLVLETKGQDTEQDQVKRRYLDEWTQAVNAHGAFGRWRYAVAKNPGEIRDILLQAAEARTTA</sequence>
<dbReference type="GO" id="GO:0005829">
    <property type="term" value="C:cytosol"/>
    <property type="evidence" value="ECO:0007669"/>
    <property type="project" value="TreeGrafter"/>
</dbReference>
<name>A0A6G7VB82_9GAMM</name>
<dbReference type="InterPro" id="IPR006935">
    <property type="entry name" value="Helicase/UvrB_N"/>
</dbReference>
<dbReference type="PANTHER" id="PTHR47396:SF1">
    <property type="entry name" value="ATP-DEPENDENT HELICASE IRC3-RELATED"/>
    <property type="match status" value="1"/>
</dbReference>
<gene>
    <name evidence="3" type="ORF">GWK36_04290</name>
</gene>
<accession>A0A6G7VB82</accession>
<protein>
    <submittedName>
        <fullName evidence="3">DEAD/DEAH box helicase family protein</fullName>
    </submittedName>
</protein>
<keyword evidence="3" id="KW-0378">Hydrolase</keyword>